<evidence type="ECO:0000313" key="2">
    <source>
        <dbReference type="EMBL" id="TWU58648.1"/>
    </source>
</evidence>
<dbReference type="OrthoDB" id="5456309at2"/>
<gene>
    <name evidence="2" type="ORF">Poly51_14270</name>
</gene>
<comment type="caution">
    <text evidence="2">The sequence shown here is derived from an EMBL/GenBank/DDBJ whole genome shotgun (WGS) entry which is preliminary data.</text>
</comment>
<evidence type="ECO:0000256" key="1">
    <source>
        <dbReference type="SAM" id="Coils"/>
    </source>
</evidence>
<dbReference type="Pfam" id="PF07608">
    <property type="entry name" value="DUF1571"/>
    <property type="match status" value="1"/>
</dbReference>
<dbReference type="EMBL" id="SJPW01000002">
    <property type="protein sequence ID" value="TWU58648.1"/>
    <property type="molecule type" value="Genomic_DNA"/>
</dbReference>
<keyword evidence="3" id="KW-1185">Reference proteome</keyword>
<evidence type="ECO:0008006" key="4">
    <source>
        <dbReference type="Google" id="ProtNLM"/>
    </source>
</evidence>
<dbReference type="InterPro" id="IPR011465">
    <property type="entry name" value="DUF1571"/>
</dbReference>
<feature type="coiled-coil region" evidence="1">
    <location>
        <begin position="60"/>
        <end position="87"/>
    </location>
</feature>
<evidence type="ECO:0000313" key="3">
    <source>
        <dbReference type="Proteomes" id="UP000318288"/>
    </source>
</evidence>
<dbReference type="Proteomes" id="UP000318288">
    <property type="component" value="Unassembled WGS sequence"/>
</dbReference>
<dbReference type="AlphaFoldDB" id="A0A5C6FB43"/>
<name>A0A5C6FB43_9BACT</name>
<reference evidence="2 3" key="1">
    <citation type="submission" date="2019-02" db="EMBL/GenBank/DDBJ databases">
        <title>Deep-cultivation of Planctomycetes and their phenomic and genomic characterization uncovers novel biology.</title>
        <authorList>
            <person name="Wiegand S."/>
            <person name="Jogler M."/>
            <person name="Boedeker C."/>
            <person name="Pinto D."/>
            <person name="Vollmers J."/>
            <person name="Rivas-Marin E."/>
            <person name="Kohn T."/>
            <person name="Peeters S.H."/>
            <person name="Heuer A."/>
            <person name="Rast P."/>
            <person name="Oberbeckmann S."/>
            <person name="Bunk B."/>
            <person name="Jeske O."/>
            <person name="Meyerdierks A."/>
            <person name="Storesund J.E."/>
            <person name="Kallscheuer N."/>
            <person name="Luecker S."/>
            <person name="Lage O.M."/>
            <person name="Pohl T."/>
            <person name="Merkel B.J."/>
            <person name="Hornburger P."/>
            <person name="Mueller R.-W."/>
            <person name="Bruemmer F."/>
            <person name="Labrenz M."/>
            <person name="Spormann A.M."/>
            <person name="Op Den Camp H."/>
            <person name="Overmann J."/>
            <person name="Amann R."/>
            <person name="Jetten M.S.M."/>
            <person name="Mascher T."/>
            <person name="Medema M.H."/>
            <person name="Devos D.P."/>
            <person name="Kaster A.-K."/>
            <person name="Ovreas L."/>
            <person name="Rohde M."/>
            <person name="Galperin M.Y."/>
            <person name="Jogler C."/>
        </authorList>
    </citation>
    <scope>NUCLEOTIDE SEQUENCE [LARGE SCALE GENOMIC DNA]</scope>
    <source>
        <strain evidence="2 3">Poly51</strain>
    </source>
</reference>
<keyword evidence="1" id="KW-0175">Coiled coil</keyword>
<sequence length="295" mass="33326">MFKKILIGSLAIVAIVMLWRRGQTSSAESTSVAIHVDAPDSVSTLTTNVGDNAPTMAMVLDKANASLRRMKQELDDYTARFVKQERDTSGNLSEPSEISMRVQTRFGGPDNRSPRRVYLHFNSPAAVAGREVLWGEDLYDGKMAVHEVGMILGLKTIWLDPNGMIAMQGQRFPISEIGLVKLVEKLIERGEVDRDDSDVTVTITDGHRFDDRDTQRIEVRRKRPNGTEDDFSRAEIVIDPEREWILSYRSFGWPVPGETEAPLLESYAYHDLETNVGLTDIDFDTKNPSYRFPKF</sequence>
<proteinExistence type="predicted"/>
<protein>
    <recommendedName>
        <fullName evidence="4">DUF1571 domain-containing protein</fullName>
    </recommendedName>
</protein>
<dbReference type="RefSeq" id="WP_146455698.1">
    <property type="nucleotide sequence ID" value="NZ_SJPW01000002.1"/>
</dbReference>
<accession>A0A5C6FB43</accession>
<organism evidence="2 3">
    <name type="scientific">Rubripirellula tenax</name>
    <dbReference type="NCBI Taxonomy" id="2528015"/>
    <lineage>
        <taxon>Bacteria</taxon>
        <taxon>Pseudomonadati</taxon>
        <taxon>Planctomycetota</taxon>
        <taxon>Planctomycetia</taxon>
        <taxon>Pirellulales</taxon>
        <taxon>Pirellulaceae</taxon>
        <taxon>Rubripirellula</taxon>
    </lineage>
</organism>